<dbReference type="GO" id="GO:0003677">
    <property type="term" value="F:DNA binding"/>
    <property type="evidence" value="ECO:0007669"/>
    <property type="project" value="InterPro"/>
</dbReference>
<name>A0A3G6IV58_9CORY</name>
<dbReference type="InterPro" id="IPR005471">
    <property type="entry name" value="Tscrpt_reg_IclR_N"/>
</dbReference>
<sequence length="231" mass="25800">MNQHPPRPATDLFPESLKLSPKQRLVLDTLADYPDGARVYELAEELNMHANTIRGHLDELTERGAVHSFTAPAIGRGRPSLIYKVRIPDNRTVAAEYVTLIEVMGDYLEEQAATAEEQAAMARTIGKRWGEKLRERGLESPESSQGFLGRITGYLRSMGFDPTQEVSTDEGTSISMRSCPLSSNEFQPTPFICAVHEGTLQQLLDDDRMHLNLVPYDQPGQCCVEIKQKQA</sequence>
<dbReference type="OrthoDB" id="3399802at2"/>
<dbReference type="InterPro" id="IPR036390">
    <property type="entry name" value="WH_DNA-bd_sf"/>
</dbReference>
<dbReference type="Gene3D" id="1.10.10.10">
    <property type="entry name" value="Winged helix-like DNA-binding domain superfamily/Winged helix DNA-binding domain"/>
    <property type="match status" value="1"/>
</dbReference>
<dbReference type="SUPFAM" id="SSF46785">
    <property type="entry name" value="Winged helix' DNA-binding domain"/>
    <property type="match status" value="1"/>
</dbReference>
<organism evidence="2 3">
    <name type="scientific">Corynebacterium pseudopelargi</name>
    <dbReference type="NCBI Taxonomy" id="2080757"/>
    <lineage>
        <taxon>Bacteria</taxon>
        <taxon>Bacillati</taxon>
        <taxon>Actinomycetota</taxon>
        <taxon>Actinomycetes</taxon>
        <taxon>Mycobacteriales</taxon>
        <taxon>Corynebacteriaceae</taxon>
        <taxon>Corynebacterium</taxon>
    </lineage>
</organism>
<evidence type="ECO:0000259" key="1">
    <source>
        <dbReference type="Pfam" id="PF09339"/>
    </source>
</evidence>
<dbReference type="Pfam" id="PF09339">
    <property type="entry name" value="HTH_IclR"/>
    <property type="match status" value="1"/>
</dbReference>
<evidence type="ECO:0000313" key="2">
    <source>
        <dbReference type="EMBL" id="AZA09497.1"/>
    </source>
</evidence>
<reference evidence="2 3" key="1">
    <citation type="submission" date="2018-11" db="EMBL/GenBank/DDBJ databases">
        <authorList>
            <person name="Kleinhagauer T."/>
            <person name="Glaeser S.P."/>
            <person name="Spergser J."/>
            <person name="Ruckert C."/>
            <person name="Kaempfer P."/>
            <person name="Busse H.-J."/>
        </authorList>
    </citation>
    <scope>NUCLEOTIDE SEQUENCE [LARGE SCALE GENOMIC DNA]</scope>
    <source>
        <strain evidence="2 3">812CH</strain>
    </source>
</reference>
<keyword evidence="3" id="KW-1185">Reference proteome</keyword>
<evidence type="ECO:0000313" key="3">
    <source>
        <dbReference type="Proteomes" id="UP000271426"/>
    </source>
</evidence>
<dbReference type="KEGG" id="cpso:CPPEL_06930"/>
<dbReference type="InterPro" id="IPR036388">
    <property type="entry name" value="WH-like_DNA-bd_sf"/>
</dbReference>
<dbReference type="GO" id="GO:0006355">
    <property type="term" value="P:regulation of DNA-templated transcription"/>
    <property type="evidence" value="ECO:0007669"/>
    <property type="project" value="InterPro"/>
</dbReference>
<dbReference type="RefSeq" id="WP_123960415.1">
    <property type="nucleotide sequence ID" value="NZ_CP033898.1"/>
</dbReference>
<dbReference type="Proteomes" id="UP000271426">
    <property type="component" value="Chromosome"/>
</dbReference>
<protein>
    <recommendedName>
        <fullName evidence="1">HTH iclR-type domain-containing protein</fullName>
    </recommendedName>
</protein>
<dbReference type="EMBL" id="CP033898">
    <property type="protein sequence ID" value="AZA09497.1"/>
    <property type="molecule type" value="Genomic_DNA"/>
</dbReference>
<accession>A0A3G6IV58</accession>
<proteinExistence type="predicted"/>
<feature type="domain" description="HTH iclR-type" evidence="1">
    <location>
        <begin position="26"/>
        <end position="66"/>
    </location>
</feature>
<dbReference type="AlphaFoldDB" id="A0A3G6IV58"/>
<gene>
    <name evidence="2" type="ORF">CPPEL_06930</name>
</gene>